<protein>
    <recommendedName>
        <fullName evidence="3">Lipoprotein</fullName>
    </recommendedName>
</protein>
<name>A0A4U9UGX2_9SPHI</name>
<dbReference type="RefSeq" id="WP_028070645.1">
    <property type="nucleotide sequence ID" value="NZ_CP141191.1"/>
</dbReference>
<dbReference type="GeneID" id="78461829"/>
<dbReference type="KEGG" id="stha:NCTC11429_01048"/>
<dbReference type="STRING" id="1123265.GCA_000686625_03966"/>
<sequence length="171" mass="19128">MRNLILIFGALLINVGCTKNDNLYFKADTMVEVVIVNDKNEDLLNQKLDIPSKIHTDKLKIEASGNNDANPSPTGGKLVPDMLSPEYFTIREVDGKNRLILNFYPTYSTSVLKLVYDNEGFPPDELKAELTNKSGTVVYEKLYLNGKLVWDGKGKEKLITIQKGSDTHPPL</sequence>
<reference evidence="1 2" key="1">
    <citation type="submission" date="2019-05" db="EMBL/GenBank/DDBJ databases">
        <authorList>
            <consortium name="Pathogen Informatics"/>
        </authorList>
    </citation>
    <scope>NUCLEOTIDE SEQUENCE [LARGE SCALE GENOMIC DNA]</scope>
    <source>
        <strain evidence="1 2">NCTC11429</strain>
    </source>
</reference>
<dbReference type="AlphaFoldDB" id="A0A4U9UGX2"/>
<evidence type="ECO:0008006" key="3">
    <source>
        <dbReference type="Google" id="ProtNLM"/>
    </source>
</evidence>
<evidence type="ECO:0000313" key="2">
    <source>
        <dbReference type="Proteomes" id="UP000308196"/>
    </source>
</evidence>
<evidence type="ECO:0000313" key="1">
    <source>
        <dbReference type="EMBL" id="VTR32650.1"/>
    </source>
</evidence>
<dbReference type="EMBL" id="LR590484">
    <property type="protein sequence ID" value="VTR32650.1"/>
    <property type="molecule type" value="Genomic_DNA"/>
</dbReference>
<dbReference type="Proteomes" id="UP000308196">
    <property type="component" value="Chromosome"/>
</dbReference>
<gene>
    <name evidence="1" type="ORF">NCTC11429_01048</name>
</gene>
<organism evidence="1 2">
    <name type="scientific">Sphingobacterium thalpophilum</name>
    <dbReference type="NCBI Taxonomy" id="259"/>
    <lineage>
        <taxon>Bacteria</taxon>
        <taxon>Pseudomonadati</taxon>
        <taxon>Bacteroidota</taxon>
        <taxon>Sphingobacteriia</taxon>
        <taxon>Sphingobacteriales</taxon>
        <taxon>Sphingobacteriaceae</taxon>
        <taxon>Sphingobacterium</taxon>
    </lineage>
</organism>
<proteinExistence type="predicted"/>
<accession>A0A4U9UGX2</accession>